<evidence type="ECO:0000313" key="3">
    <source>
        <dbReference type="EMBL" id="SDE77251.1"/>
    </source>
</evidence>
<dbReference type="PANTHER" id="PTHR22946:SF9">
    <property type="entry name" value="POLYKETIDE TRANSFERASE AF380"/>
    <property type="match status" value="1"/>
</dbReference>
<organism evidence="3 4">
    <name type="scientific">Halorientalis regularis</name>
    <dbReference type="NCBI Taxonomy" id="660518"/>
    <lineage>
        <taxon>Archaea</taxon>
        <taxon>Methanobacteriati</taxon>
        <taxon>Methanobacteriota</taxon>
        <taxon>Stenosarchaea group</taxon>
        <taxon>Halobacteria</taxon>
        <taxon>Halobacteriales</taxon>
        <taxon>Haloarculaceae</taxon>
        <taxon>Halorientalis</taxon>
    </lineage>
</organism>
<feature type="domain" description="Xaa-Pro dipeptidyl-peptidase-like" evidence="2">
    <location>
        <begin position="13"/>
        <end position="143"/>
    </location>
</feature>
<dbReference type="RefSeq" id="WP_092686908.1">
    <property type="nucleotide sequence ID" value="NZ_FNBK01000001.1"/>
</dbReference>
<keyword evidence="1" id="KW-0378">Hydrolase</keyword>
<gene>
    <name evidence="3" type="ORF">SAMN05216218_101268</name>
</gene>
<dbReference type="InterPro" id="IPR029058">
    <property type="entry name" value="AB_hydrolase_fold"/>
</dbReference>
<dbReference type="GO" id="GO:0016788">
    <property type="term" value="F:hydrolase activity, acting on ester bonds"/>
    <property type="evidence" value="ECO:0007669"/>
    <property type="project" value="UniProtKB-ARBA"/>
</dbReference>
<dbReference type="Proteomes" id="UP000199076">
    <property type="component" value="Unassembled WGS sequence"/>
</dbReference>
<accession>A0A1G7FMU3</accession>
<proteinExistence type="predicted"/>
<keyword evidence="4" id="KW-1185">Reference proteome</keyword>
<evidence type="ECO:0000313" key="4">
    <source>
        <dbReference type="Proteomes" id="UP000199076"/>
    </source>
</evidence>
<protein>
    <submittedName>
        <fullName evidence="3">X-Pro dipeptidyl-peptidase (S15 family)</fullName>
    </submittedName>
</protein>
<evidence type="ECO:0000256" key="1">
    <source>
        <dbReference type="ARBA" id="ARBA00022801"/>
    </source>
</evidence>
<dbReference type="Gene3D" id="3.40.50.1820">
    <property type="entry name" value="alpha/beta hydrolase"/>
    <property type="match status" value="1"/>
</dbReference>
<dbReference type="PANTHER" id="PTHR22946">
    <property type="entry name" value="DIENELACTONE HYDROLASE DOMAIN-CONTAINING PROTEIN-RELATED"/>
    <property type="match status" value="1"/>
</dbReference>
<dbReference type="EMBL" id="FNBK01000001">
    <property type="protein sequence ID" value="SDE77251.1"/>
    <property type="molecule type" value="Genomic_DNA"/>
</dbReference>
<dbReference type="InterPro" id="IPR000383">
    <property type="entry name" value="Xaa-Pro-like_dom"/>
</dbReference>
<dbReference type="STRING" id="660518.SAMN05216218_101268"/>
<dbReference type="InterPro" id="IPR050261">
    <property type="entry name" value="FrsA_esterase"/>
</dbReference>
<evidence type="ECO:0000259" key="2">
    <source>
        <dbReference type="Pfam" id="PF02129"/>
    </source>
</evidence>
<reference evidence="4" key="1">
    <citation type="submission" date="2016-10" db="EMBL/GenBank/DDBJ databases">
        <authorList>
            <person name="Varghese N."/>
            <person name="Submissions S."/>
        </authorList>
    </citation>
    <scope>NUCLEOTIDE SEQUENCE [LARGE SCALE GENOMIC DNA]</scope>
    <source>
        <strain evidence="4">IBRC-M 10760</strain>
    </source>
</reference>
<dbReference type="AlphaFoldDB" id="A0A1G7FMU3"/>
<sequence>MDFERRDADFESDGTRCAAWLYEPAVENPPVIVMAHGFGGEREARLPAFAEAFAEAGYAVLLFDYRGFGDSDGDPPHIVSGPRHVADYLAAIDHARSLAVVDADRLALWGTSFSGGHVIEAAARDGDVDAIVSQVPFTDGLRNALHLVRTGGLEYVAGAVTAIARDLGRMVTFRDPHYVPIAAEPDEFGVLNTPDAKPGYLSLIPGGRVEEWDNECAARILATVGLYRPVTSASDVDCPAFVAEATEDSIIPSDSVDTLVDELNDVERVRYDLGHFGPYKPPAFERVVARQQAFFDRTLRN</sequence>
<name>A0A1G7FMU3_9EURY</name>
<dbReference type="Pfam" id="PF02129">
    <property type="entry name" value="Peptidase_S15"/>
    <property type="match status" value="1"/>
</dbReference>
<dbReference type="OrthoDB" id="11256at2157"/>
<dbReference type="SUPFAM" id="SSF53474">
    <property type="entry name" value="alpha/beta-Hydrolases"/>
    <property type="match status" value="1"/>
</dbReference>